<feature type="DNA-binding region" description="H-T-H motif" evidence="7">
    <location>
        <begin position="20"/>
        <end position="59"/>
    </location>
</feature>
<evidence type="ECO:0000256" key="4">
    <source>
        <dbReference type="ARBA" id="ARBA00023027"/>
    </source>
</evidence>
<protein>
    <recommendedName>
        <fullName evidence="7">Redox-sensing transcriptional repressor Rex</fullName>
    </recommendedName>
</protein>
<dbReference type="GO" id="GO:0005737">
    <property type="term" value="C:cytoplasm"/>
    <property type="evidence" value="ECO:0007669"/>
    <property type="project" value="UniProtKB-SubCell"/>
</dbReference>
<dbReference type="InterPro" id="IPR009718">
    <property type="entry name" value="Rex_DNA-bd_C_dom"/>
</dbReference>
<dbReference type="HAMAP" id="MF_01131">
    <property type="entry name" value="Rex"/>
    <property type="match status" value="1"/>
</dbReference>
<feature type="domain" description="CoA-binding" evidence="8">
    <location>
        <begin position="83"/>
        <end position="184"/>
    </location>
</feature>
<keyword evidence="5 7" id="KW-0238">DNA-binding</keyword>
<keyword evidence="6 7" id="KW-0804">Transcription</keyword>
<keyword evidence="4 7" id="KW-0520">NAD</keyword>
<keyword evidence="1 7" id="KW-0963">Cytoplasm</keyword>
<dbReference type="Pfam" id="PF02629">
    <property type="entry name" value="CoA_binding"/>
    <property type="match status" value="1"/>
</dbReference>
<dbReference type="NCBIfam" id="NF003995">
    <property type="entry name" value="PRK05472.2-4"/>
    <property type="match status" value="1"/>
</dbReference>
<dbReference type="AlphaFoldDB" id="A0A1N6GJA3"/>
<dbReference type="NCBIfam" id="NF003989">
    <property type="entry name" value="PRK05472.1-3"/>
    <property type="match status" value="1"/>
</dbReference>
<sequence>MELNTKIHQIPNATAHRLPIYYRSLKKLNETCVERIKSKELSQLTQIPSATIRRDFSHFGELGRSGYGYEVAYVTEVFRELLNVNNVINVVLVGVGNLGKAILTNNFKKEKNITIKCAFDIQPSFFGDEISGVPILSMEKMKEVVVNQQIHTAICAVPSEVSQEVVDQLIDAGITSILNFAPGRIKVPNNIQMKYIDFSSEIFTMVYQNEALYPVNFEEADQQNS</sequence>
<dbReference type="Pfam" id="PF06971">
    <property type="entry name" value="Put_DNA-bind_N"/>
    <property type="match status" value="1"/>
</dbReference>
<dbReference type="SUPFAM" id="SSF51735">
    <property type="entry name" value="NAD(P)-binding Rossmann-fold domains"/>
    <property type="match status" value="1"/>
</dbReference>
<evidence type="ECO:0000313" key="9">
    <source>
        <dbReference type="EMBL" id="SIO07607.1"/>
    </source>
</evidence>
<dbReference type="InterPro" id="IPR036390">
    <property type="entry name" value="WH_DNA-bd_sf"/>
</dbReference>
<dbReference type="SUPFAM" id="SSF46785">
    <property type="entry name" value="Winged helix' DNA-binding domain"/>
    <property type="match status" value="1"/>
</dbReference>
<dbReference type="Proteomes" id="UP000184758">
    <property type="component" value="Unassembled WGS sequence"/>
</dbReference>
<evidence type="ECO:0000259" key="8">
    <source>
        <dbReference type="SMART" id="SM00881"/>
    </source>
</evidence>
<dbReference type="InterPro" id="IPR036291">
    <property type="entry name" value="NAD(P)-bd_dom_sf"/>
</dbReference>
<dbReference type="InterPro" id="IPR022876">
    <property type="entry name" value="Tscrpt_rep_Rex"/>
</dbReference>
<keyword evidence="10" id="KW-1185">Reference proteome</keyword>
<dbReference type="NCBIfam" id="NF003991">
    <property type="entry name" value="PRK05472.1-5"/>
    <property type="match status" value="1"/>
</dbReference>
<keyword evidence="2 7" id="KW-0678">Repressor</keyword>
<organism evidence="9 10">
    <name type="scientific">Carnobacterium alterfunditum</name>
    <dbReference type="NCBI Taxonomy" id="28230"/>
    <lineage>
        <taxon>Bacteria</taxon>
        <taxon>Bacillati</taxon>
        <taxon>Bacillota</taxon>
        <taxon>Bacilli</taxon>
        <taxon>Lactobacillales</taxon>
        <taxon>Carnobacteriaceae</taxon>
        <taxon>Carnobacterium</taxon>
    </lineage>
</organism>
<name>A0A1N6GJA3_9LACT</name>
<comment type="function">
    <text evidence="7">Modulates transcription in response to changes in cellular NADH/NAD(+) redox state.</text>
</comment>
<dbReference type="InterPro" id="IPR003781">
    <property type="entry name" value="CoA-bd"/>
</dbReference>
<dbReference type="GO" id="GO:0051775">
    <property type="term" value="P:response to redox state"/>
    <property type="evidence" value="ECO:0007669"/>
    <property type="project" value="InterPro"/>
</dbReference>
<dbReference type="InterPro" id="IPR058203">
    <property type="entry name" value="Rex_bacilli-type"/>
</dbReference>
<dbReference type="Gene3D" id="3.40.50.720">
    <property type="entry name" value="NAD(P)-binding Rossmann-like Domain"/>
    <property type="match status" value="1"/>
</dbReference>
<comment type="similarity">
    <text evidence="7">Belongs to the transcriptional regulatory Rex family.</text>
</comment>
<comment type="subcellular location">
    <subcellularLocation>
        <location evidence="7">Cytoplasm</location>
    </subcellularLocation>
</comment>
<evidence type="ECO:0000256" key="7">
    <source>
        <dbReference type="HAMAP-Rule" id="MF_01131"/>
    </source>
</evidence>
<dbReference type="NCBIfam" id="NF003996">
    <property type="entry name" value="PRK05472.2-5"/>
    <property type="match status" value="1"/>
</dbReference>
<evidence type="ECO:0000256" key="2">
    <source>
        <dbReference type="ARBA" id="ARBA00022491"/>
    </source>
</evidence>
<dbReference type="SMART" id="SM00881">
    <property type="entry name" value="CoA_binding"/>
    <property type="match status" value="1"/>
</dbReference>
<dbReference type="InterPro" id="IPR036388">
    <property type="entry name" value="WH-like_DNA-bd_sf"/>
</dbReference>
<evidence type="ECO:0000256" key="6">
    <source>
        <dbReference type="ARBA" id="ARBA00023163"/>
    </source>
</evidence>
<dbReference type="STRING" id="28230.SAMN05878443_1257"/>
<dbReference type="GO" id="GO:0003677">
    <property type="term" value="F:DNA binding"/>
    <property type="evidence" value="ECO:0007669"/>
    <property type="project" value="UniProtKB-UniRule"/>
</dbReference>
<gene>
    <name evidence="7" type="primary">rex</name>
    <name evidence="9" type="ORF">SAMN05878443_1257</name>
</gene>
<dbReference type="Gene3D" id="1.10.10.10">
    <property type="entry name" value="Winged helix-like DNA-binding domain superfamily/Winged helix DNA-binding domain"/>
    <property type="match status" value="1"/>
</dbReference>
<evidence type="ECO:0000256" key="3">
    <source>
        <dbReference type="ARBA" id="ARBA00023015"/>
    </source>
</evidence>
<dbReference type="RefSeq" id="WP_034548263.1">
    <property type="nucleotide sequence ID" value="NZ_FSRN01000001.1"/>
</dbReference>
<dbReference type="NCBIfam" id="NF003994">
    <property type="entry name" value="PRK05472.2-3"/>
    <property type="match status" value="1"/>
</dbReference>
<dbReference type="eggNOG" id="COG2344">
    <property type="taxonomic scope" value="Bacteria"/>
</dbReference>
<comment type="subunit">
    <text evidence="7">Homodimer.</text>
</comment>
<proteinExistence type="inferred from homology"/>
<reference evidence="10" key="1">
    <citation type="submission" date="2016-11" db="EMBL/GenBank/DDBJ databases">
        <authorList>
            <person name="Varghese N."/>
            <person name="Submissions S."/>
        </authorList>
    </citation>
    <scope>NUCLEOTIDE SEQUENCE [LARGE SCALE GENOMIC DNA]</scope>
    <source>
        <strain evidence="10">313</strain>
    </source>
</reference>
<evidence type="ECO:0000313" key="10">
    <source>
        <dbReference type="Proteomes" id="UP000184758"/>
    </source>
</evidence>
<dbReference type="OrthoDB" id="9784760at2"/>
<dbReference type="PANTHER" id="PTHR35786:SF1">
    <property type="entry name" value="REDOX-SENSING TRANSCRIPTIONAL REPRESSOR REX 1"/>
    <property type="match status" value="1"/>
</dbReference>
<evidence type="ECO:0000256" key="5">
    <source>
        <dbReference type="ARBA" id="ARBA00023125"/>
    </source>
</evidence>
<dbReference type="PANTHER" id="PTHR35786">
    <property type="entry name" value="REDOX-SENSING TRANSCRIPTIONAL REPRESSOR REX"/>
    <property type="match status" value="1"/>
</dbReference>
<accession>A0A1N6GJA3</accession>
<evidence type="ECO:0000256" key="1">
    <source>
        <dbReference type="ARBA" id="ARBA00022490"/>
    </source>
</evidence>
<dbReference type="GO" id="GO:0003700">
    <property type="term" value="F:DNA-binding transcription factor activity"/>
    <property type="evidence" value="ECO:0007669"/>
    <property type="project" value="UniProtKB-UniRule"/>
</dbReference>
<keyword evidence="3 7" id="KW-0805">Transcription regulation</keyword>
<feature type="binding site" evidence="7">
    <location>
        <begin position="94"/>
        <end position="99"/>
    </location>
    <ligand>
        <name>NAD(+)</name>
        <dbReference type="ChEBI" id="CHEBI:57540"/>
    </ligand>
</feature>
<dbReference type="GO" id="GO:0045892">
    <property type="term" value="P:negative regulation of DNA-templated transcription"/>
    <property type="evidence" value="ECO:0007669"/>
    <property type="project" value="InterPro"/>
</dbReference>
<dbReference type="EMBL" id="FSRN01000001">
    <property type="protein sequence ID" value="SIO07607.1"/>
    <property type="molecule type" value="Genomic_DNA"/>
</dbReference>